<organism evidence="13 14">
    <name type="scientific">Biomphalaria pfeifferi</name>
    <name type="common">Bloodfluke planorb</name>
    <name type="synonym">Freshwater snail</name>
    <dbReference type="NCBI Taxonomy" id="112525"/>
    <lineage>
        <taxon>Eukaryota</taxon>
        <taxon>Metazoa</taxon>
        <taxon>Spiralia</taxon>
        <taxon>Lophotrochozoa</taxon>
        <taxon>Mollusca</taxon>
        <taxon>Gastropoda</taxon>
        <taxon>Heterobranchia</taxon>
        <taxon>Euthyneura</taxon>
        <taxon>Panpulmonata</taxon>
        <taxon>Hygrophila</taxon>
        <taxon>Lymnaeoidea</taxon>
        <taxon>Planorbidae</taxon>
        <taxon>Biomphalaria</taxon>
    </lineage>
</organism>
<comment type="cofactor">
    <cofactor evidence="8 9">
        <name>Zn(2+)</name>
        <dbReference type="ChEBI" id="CHEBI:29105"/>
    </cofactor>
    <text evidence="8 9">Binds 1 zinc ion per subunit.</text>
</comment>
<dbReference type="Pfam" id="PF01400">
    <property type="entry name" value="Astacin"/>
    <property type="match status" value="1"/>
</dbReference>
<evidence type="ECO:0000256" key="8">
    <source>
        <dbReference type="PROSITE-ProRule" id="PRU01211"/>
    </source>
</evidence>
<dbReference type="PRINTS" id="PR00480">
    <property type="entry name" value="ASTACIN"/>
</dbReference>
<keyword evidence="5 8" id="KW-0862">Zinc</keyword>
<keyword evidence="2 8" id="KW-0645">Protease</keyword>
<feature type="domain" description="ShKT" evidence="11">
    <location>
        <begin position="359"/>
        <end position="395"/>
    </location>
</feature>
<gene>
    <name evidence="13" type="ORF">Bpfe_003969</name>
</gene>
<comment type="caution">
    <text evidence="7">Lacks conserved residue(s) required for the propagation of feature annotation.</text>
</comment>
<feature type="domain" description="ShKT" evidence="11">
    <location>
        <begin position="1011"/>
        <end position="1047"/>
    </location>
</feature>
<dbReference type="SMART" id="SM00254">
    <property type="entry name" value="ShKT"/>
    <property type="match status" value="14"/>
</dbReference>
<dbReference type="GO" id="GO:0006508">
    <property type="term" value="P:proteolysis"/>
    <property type="evidence" value="ECO:0007669"/>
    <property type="project" value="UniProtKB-KW"/>
</dbReference>
<comment type="function">
    <text evidence="1">Metalloprotease.</text>
</comment>
<dbReference type="EMBL" id="JASAOG010000010">
    <property type="protein sequence ID" value="KAK0066537.1"/>
    <property type="molecule type" value="Genomic_DNA"/>
</dbReference>
<keyword evidence="4 8" id="KW-0378">Hydrolase</keyword>
<dbReference type="InterPro" id="IPR001506">
    <property type="entry name" value="Peptidase_M12A"/>
</dbReference>
<sequence>IFSIHGQHRTESVADRNNADIFNVRQIYNLESSRQPNENQEEDIKGAGSNEAKAFLYQRFLGQARKLTKRKATRHERFRWTQATIPYEFVPGDFNSTEIDRIRAAMYAWSSKTCLTFRAARSSDVNKIKFKNGYGCNSMVGMVGGTQIISLAAAGCRNDGMYLHELGHAIGLVHEHQLPERDEYIHINVDNVQPHMQDWYEKYSSEDVNNYGVPYEYSSVMHYGLNDFARDQHKQTIFVQDRTREHEVGEVWRKGLSFTDIKVVNLMYKCNKNCAPNQRCKEPGYLDRWCRCVCPTEVDCTKEGHGLRLGGGWGIGSDCRNSWKDEDCIAWAKRGECQGNPIWMKTNCRKACEKCAKNCSNVWPDEDCSKWAARGECSKNKEWMAKHCKESCGGCGKGFNLTSLTNWTLVEILNGTDDETNVTSGLDLLDDNASNSTDLDRGPSTLVTSHTITGSTSTSTAAPCKNYWRDSDCAVWSKRGDCMTNSSCSNIWPDRDCKRWAEKGECILNKKWMEKNCSRSCHVCHTECSNIWLESDCTKWAARGECNLNKNWMEKNCKESCKVCQRDCTNVYSNTDCDKWAISGECSANKNWMETNCRQSCEVCLSDCQNIWPDTDCKKWADKGECSANLKWMEKNCRRSCDACNKNCSNKWSDTECYDWADRGECERNKHWMKENCFKSCGGCAAGCTNVWPDLNCNKWADRGECTDNKEWMDRNCKESCGTCKTGCVNIWPDKDCDKWTENGECKANAKWMKKNCKQSCRFCKLVNGTVNVTKSWYNNDTLDSINVYDESNLFAVDNITDLGNDNVKEYSGEEEDFVKEDSSGLSNLSTLMINLTTVSPTPVTRKMKKCGNIWPDEDCSKWALRGECSLNKKWMEKNCKESCQKCSQNCTNIWPDKNCDKWASRGECEINTKWMERNCIRSCDACNQDCSNIWPDTDCIRWADRGECSTNQLWMETNCMRSCAACNMDCFNIWPDADCKKWSEQNECSKNQKWMQTNCRLSCDACNLNCSNRWNSSQCTQWAEQGECSSNKNWMEQNCKDACKVCQPNLGLNETITYGLMNTSVDNEDNNTQLNQESLEFSGDHEADIGQENDVGQNHITITGLLSHPKSLGSQIKQLSASKTLLKNVAKVYGVVLPAVEGVGSTKMVDEPTVAAPSTSEMFRNTRRKTQQGYLSTLLATLSSTSSVSSANQTLSPASISSTSSTTGAPTSHRTTSPAQSTTSPPALSSIRSTSVRAFNQFSVTSTPLLKQTSASITNGTTETVICGPNEDTVGLTQAGC</sequence>
<feature type="domain" description="ShKT" evidence="11">
    <location>
        <begin position="931"/>
        <end position="967"/>
    </location>
</feature>
<feature type="domain" description="ShKT" evidence="11">
    <location>
        <begin position="319"/>
        <end position="355"/>
    </location>
</feature>
<evidence type="ECO:0000256" key="5">
    <source>
        <dbReference type="ARBA" id="ARBA00022833"/>
    </source>
</evidence>
<evidence type="ECO:0000256" key="7">
    <source>
        <dbReference type="PROSITE-ProRule" id="PRU01005"/>
    </source>
</evidence>
<dbReference type="PANTHER" id="PTHR10127:SF780">
    <property type="entry name" value="METALLOENDOPEPTIDASE"/>
    <property type="match status" value="1"/>
</dbReference>
<accession>A0AAD8C4X4</accession>
<feature type="non-terminal residue" evidence="13">
    <location>
        <position position="1282"/>
    </location>
</feature>
<feature type="binding site" evidence="8">
    <location>
        <position position="164"/>
    </location>
    <ligand>
        <name>Zn(2+)</name>
        <dbReference type="ChEBI" id="CHEBI:29105"/>
        <note>catalytic</note>
    </ligand>
</feature>
<dbReference type="InterPro" id="IPR006026">
    <property type="entry name" value="Peptidase_Metallo"/>
</dbReference>
<dbReference type="InterPro" id="IPR024079">
    <property type="entry name" value="MetalloPept_cat_dom_sf"/>
</dbReference>
<dbReference type="InterPro" id="IPR003582">
    <property type="entry name" value="ShKT_dom"/>
</dbReference>
<feature type="region of interest" description="Disordered" evidence="10">
    <location>
        <begin position="1191"/>
        <end position="1232"/>
    </location>
</feature>
<evidence type="ECO:0000256" key="10">
    <source>
        <dbReference type="SAM" id="MobiDB-lite"/>
    </source>
</evidence>
<evidence type="ECO:0000256" key="6">
    <source>
        <dbReference type="ARBA" id="ARBA00023049"/>
    </source>
</evidence>
<protein>
    <recommendedName>
        <fullName evidence="9">Metalloendopeptidase</fullName>
        <ecNumber evidence="9">3.4.24.-</ecNumber>
    </recommendedName>
</protein>
<dbReference type="InterPro" id="IPR034035">
    <property type="entry name" value="Astacin-like_dom"/>
</dbReference>
<feature type="domain" description="ShKT" evidence="11">
    <location>
        <begin position="648"/>
        <end position="684"/>
    </location>
</feature>
<feature type="compositionally biased region" description="Low complexity" evidence="10">
    <location>
        <begin position="1191"/>
        <end position="1231"/>
    </location>
</feature>
<evidence type="ECO:0000259" key="12">
    <source>
        <dbReference type="PROSITE" id="PS51864"/>
    </source>
</evidence>
<dbReference type="Pfam" id="PF01549">
    <property type="entry name" value="ShK"/>
    <property type="match status" value="14"/>
</dbReference>
<proteinExistence type="predicted"/>
<dbReference type="CDD" id="cd04280">
    <property type="entry name" value="ZnMc_astacin_like"/>
    <property type="match status" value="1"/>
</dbReference>
<reference evidence="13" key="1">
    <citation type="journal article" date="2023" name="PLoS Negl. Trop. Dis.">
        <title>A genome sequence for Biomphalaria pfeifferi, the major vector snail for the human-infecting parasite Schistosoma mansoni.</title>
        <authorList>
            <person name="Bu L."/>
            <person name="Lu L."/>
            <person name="Laidemitt M.R."/>
            <person name="Zhang S.M."/>
            <person name="Mutuku M."/>
            <person name="Mkoji G."/>
            <person name="Steinauer M."/>
            <person name="Loker E.S."/>
        </authorList>
    </citation>
    <scope>NUCLEOTIDE SEQUENCE</scope>
    <source>
        <strain evidence="13">KasaAsao</strain>
    </source>
</reference>
<evidence type="ECO:0000256" key="3">
    <source>
        <dbReference type="ARBA" id="ARBA00022723"/>
    </source>
</evidence>
<dbReference type="Proteomes" id="UP001233172">
    <property type="component" value="Unassembled WGS sequence"/>
</dbReference>
<dbReference type="GO" id="GO:0004222">
    <property type="term" value="F:metalloendopeptidase activity"/>
    <property type="evidence" value="ECO:0007669"/>
    <property type="project" value="UniProtKB-UniRule"/>
</dbReference>
<evidence type="ECO:0000256" key="9">
    <source>
        <dbReference type="RuleBase" id="RU361183"/>
    </source>
</evidence>
<dbReference type="GO" id="GO:0008270">
    <property type="term" value="F:zinc ion binding"/>
    <property type="evidence" value="ECO:0007669"/>
    <property type="project" value="UniProtKB-UniRule"/>
</dbReference>
<keyword evidence="3 8" id="KW-0479">Metal-binding</keyword>
<evidence type="ECO:0000256" key="4">
    <source>
        <dbReference type="ARBA" id="ARBA00022801"/>
    </source>
</evidence>
<feature type="domain" description="ShKT" evidence="11">
    <location>
        <begin position="728"/>
        <end position="764"/>
    </location>
</feature>
<feature type="domain" description="ShKT" evidence="11">
    <location>
        <begin position="851"/>
        <end position="887"/>
    </location>
</feature>
<dbReference type="SUPFAM" id="SSF55486">
    <property type="entry name" value="Metalloproteases ('zincins'), catalytic domain"/>
    <property type="match status" value="1"/>
</dbReference>
<dbReference type="PROSITE" id="PS51670">
    <property type="entry name" value="SHKT"/>
    <property type="match status" value="14"/>
</dbReference>
<evidence type="ECO:0000256" key="1">
    <source>
        <dbReference type="ARBA" id="ARBA00002657"/>
    </source>
</evidence>
<evidence type="ECO:0000259" key="11">
    <source>
        <dbReference type="PROSITE" id="PS51670"/>
    </source>
</evidence>
<keyword evidence="14" id="KW-1185">Reference proteome</keyword>
<dbReference type="SMART" id="SM00235">
    <property type="entry name" value="ZnMc"/>
    <property type="match status" value="1"/>
</dbReference>
<dbReference type="EC" id="3.4.24.-" evidence="9"/>
<dbReference type="PANTHER" id="PTHR10127">
    <property type="entry name" value="DISCOIDIN, CUB, EGF, LAMININ , AND ZINC METALLOPROTEASE DOMAIN CONTAINING"/>
    <property type="match status" value="1"/>
</dbReference>
<comment type="caution">
    <text evidence="13">The sequence shown here is derived from an EMBL/GenBank/DDBJ whole genome shotgun (WGS) entry which is preliminary data.</text>
</comment>
<feature type="domain" description="ShKT" evidence="11">
    <location>
        <begin position="528"/>
        <end position="564"/>
    </location>
</feature>
<feature type="active site" evidence="8">
    <location>
        <position position="165"/>
    </location>
</feature>
<feature type="domain" description="Peptidase M12A" evidence="12">
    <location>
        <begin position="71"/>
        <end position="271"/>
    </location>
</feature>
<feature type="binding site" evidence="8">
    <location>
        <position position="174"/>
    </location>
    <ligand>
        <name>Zn(2+)</name>
        <dbReference type="ChEBI" id="CHEBI:29105"/>
        <note>catalytic</note>
    </ligand>
</feature>
<feature type="domain" description="ShKT" evidence="11">
    <location>
        <begin position="488"/>
        <end position="524"/>
    </location>
</feature>
<feature type="domain" description="ShKT" evidence="11">
    <location>
        <begin position="971"/>
        <end position="1007"/>
    </location>
</feature>
<feature type="binding site" evidence="8">
    <location>
        <position position="168"/>
    </location>
    <ligand>
        <name>Zn(2+)</name>
        <dbReference type="ChEBI" id="CHEBI:29105"/>
        <note>catalytic</note>
    </ligand>
</feature>
<feature type="domain" description="ShKT" evidence="11">
    <location>
        <begin position="608"/>
        <end position="644"/>
    </location>
</feature>
<feature type="domain" description="ShKT" evidence="11">
    <location>
        <begin position="568"/>
        <end position="604"/>
    </location>
</feature>
<feature type="domain" description="ShKT" evidence="11">
    <location>
        <begin position="891"/>
        <end position="927"/>
    </location>
</feature>
<keyword evidence="6 8" id="KW-0482">Metalloprotease</keyword>
<evidence type="ECO:0000313" key="13">
    <source>
        <dbReference type="EMBL" id="KAK0066537.1"/>
    </source>
</evidence>
<evidence type="ECO:0000313" key="14">
    <source>
        <dbReference type="Proteomes" id="UP001233172"/>
    </source>
</evidence>
<feature type="domain" description="ShKT" evidence="11">
    <location>
        <begin position="688"/>
        <end position="724"/>
    </location>
</feature>
<dbReference type="Gene3D" id="3.40.390.10">
    <property type="entry name" value="Collagenase (Catalytic Domain)"/>
    <property type="match status" value="1"/>
</dbReference>
<reference evidence="13" key="2">
    <citation type="submission" date="2023-04" db="EMBL/GenBank/DDBJ databases">
        <authorList>
            <person name="Bu L."/>
            <person name="Lu L."/>
            <person name="Laidemitt M.R."/>
            <person name="Zhang S.M."/>
            <person name="Mutuku M."/>
            <person name="Mkoji G."/>
            <person name="Steinauer M."/>
            <person name="Loker E.S."/>
        </authorList>
    </citation>
    <scope>NUCLEOTIDE SEQUENCE</scope>
    <source>
        <strain evidence="13">KasaAsao</strain>
        <tissue evidence="13">Whole Snail</tissue>
    </source>
</reference>
<evidence type="ECO:0000256" key="2">
    <source>
        <dbReference type="ARBA" id="ARBA00022670"/>
    </source>
</evidence>
<dbReference type="PROSITE" id="PS51864">
    <property type="entry name" value="ASTACIN"/>
    <property type="match status" value="1"/>
</dbReference>
<name>A0AAD8C4X4_BIOPF</name>